<feature type="compositionally biased region" description="Acidic residues" evidence="1">
    <location>
        <begin position="9"/>
        <end position="22"/>
    </location>
</feature>
<dbReference type="Proteomes" id="UP000248544">
    <property type="component" value="Unassembled WGS sequence"/>
</dbReference>
<sequence>MAPTQQEPEGQETDATAAEEAETTASDATSDDELKRKFREALERKRNAQADANAKNGNRGRSKIGGAHGPASQRRSFRRKSG</sequence>
<organism evidence="2 3">
    <name type="scientific">Spongiactinospora gelatinilytica</name>
    <dbReference type="NCBI Taxonomy" id="2666298"/>
    <lineage>
        <taxon>Bacteria</taxon>
        <taxon>Bacillati</taxon>
        <taxon>Actinomycetota</taxon>
        <taxon>Actinomycetes</taxon>
        <taxon>Streptosporangiales</taxon>
        <taxon>Streptosporangiaceae</taxon>
        <taxon>Spongiactinospora</taxon>
    </lineage>
</organism>
<protein>
    <recommendedName>
        <fullName evidence="4">DUF5302 domain-containing protein</fullName>
    </recommendedName>
</protein>
<gene>
    <name evidence="2" type="ORF">C1I98_39190</name>
</gene>
<evidence type="ECO:0000313" key="3">
    <source>
        <dbReference type="Proteomes" id="UP000248544"/>
    </source>
</evidence>
<evidence type="ECO:0008006" key="4">
    <source>
        <dbReference type="Google" id="ProtNLM"/>
    </source>
</evidence>
<dbReference type="InterPro" id="IPR035172">
    <property type="entry name" value="DUF5302"/>
</dbReference>
<keyword evidence="3" id="KW-1185">Reference proteome</keyword>
<comment type="caution">
    <text evidence="2">The sequence shown here is derived from an EMBL/GenBank/DDBJ whole genome shotgun (WGS) entry which is preliminary data.</text>
</comment>
<proteinExistence type="predicted"/>
<evidence type="ECO:0000313" key="2">
    <source>
        <dbReference type="EMBL" id="PZG15789.1"/>
    </source>
</evidence>
<dbReference type="AlphaFoldDB" id="A0A2W2EG05"/>
<feature type="region of interest" description="Disordered" evidence="1">
    <location>
        <begin position="1"/>
        <end position="82"/>
    </location>
</feature>
<dbReference type="RefSeq" id="WP_111172222.1">
    <property type="nucleotide sequence ID" value="NZ_POUA01000762.1"/>
</dbReference>
<dbReference type="EMBL" id="POUA01000762">
    <property type="protein sequence ID" value="PZG15789.1"/>
    <property type="molecule type" value="Genomic_DNA"/>
</dbReference>
<name>A0A2W2EG05_9ACTN</name>
<accession>A0A2W2EG05</accession>
<evidence type="ECO:0000256" key="1">
    <source>
        <dbReference type="SAM" id="MobiDB-lite"/>
    </source>
</evidence>
<reference evidence="2 3" key="1">
    <citation type="submission" date="2018-01" db="EMBL/GenBank/DDBJ databases">
        <title>Draft genome sequence of Sphaerisporangium sp. 7K107.</title>
        <authorList>
            <person name="Sahin N."/>
            <person name="Saygin H."/>
            <person name="Ay H."/>
        </authorList>
    </citation>
    <scope>NUCLEOTIDE SEQUENCE [LARGE SCALE GENOMIC DNA]</scope>
    <source>
        <strain evidence="2 3">7K107</strain>
    </source>
</reference>
<dbReference type="Pfam" id="PF17227">
    <property type="entry name" value="DUF5302"/>
    <property type="match status" value="1"/>
</dbReference>
<feature type="compositionally biased region" description="Basic and acidic residues" evidence="1">
    <location>
        <begin position="32"/>
        <end position="48"/>
    </location>
</feature>